<dbReference type="Pfam" id="PF00005">
    <property type="entry name" value="ABC_tran"/>
    <property type="match status" value="1"/>
</dbReference>
<dbReference type="InterPro" id="IPR027417">
    <property type="entry name" value="P-loop_NTPase"/>
</dbReference>
<dbReference type="PANTHER" id="PTHR42781">
    <property type="entry name" value="SPERMIDINE/PUTRESCINE IMPORT ATP-BINDING PROTEIN POTA"/>
    <property type="match status" value="1"/>
</dbReference>
<sequence length="377" mass="40516">MVEPSVTDVAAVEMLGVTKSFGRATAVDAVSLSVRRGEFFSLLGPSGCGKTTSLRMLGGFIVPDEGTVRLGGKDVTRVPPYKRDVNTVFQSYALFAHLSVAQNVAFGLKRRKVPRAEIARRVDEMLALVDMGDRSRAMPAELSGGQRQRVALARSLVTMPQVLLLDEPLGALDLKLRRQMQVELKRIQREVGITFIYVTHDQEEALSMSDRIAVMNCGRLEQVDTPDALYARPSSAFVAGFIGSSNLLRVRRTGPGAETAAGVLLPLPSDAPALPDGSAFDLLLRPEHLLLDPTGDVAARMEGTITDTVFLGSVTQYRVRCANGLELMVSEPNTSSHHAHVRSPGTRVTVGWHADDAVALPTGLPDPAPAENAATSQ</sequence>
<keyword evidence="11" id="KW-1185">Reference proteome</keyword>
<dbReference type="RefSeq" id="WP_378593516.1">
    <property type="nucleotide sequence ID" value="NZ_JBHSKD010000027.1"/>
</dbReference>
<dbReference type="NCBIfam" id="TIGR01187">
    <property type="entry name" value="potA"/>
    <property type="match status" value="1"/>
</dbReference>
<dbReference type="EC" id="7.6.2.11" evidence="7"/>
<dbReference type="PROSITE" id="PS00211">
    <property type="entry name" value="ABC_TRANSPORTER_1"/>
    <property type="match status" value="1"/>
</dbReference>
<organism evidence="10 11">
    <name type="scientific">Nocardioides taihuensis</name>
    <dbReference type="NCBI Taxonomy" id="1835606"/>
    <lineage>
        <taxon>Bacteria</taxon>
        <taxon>Bacillati</taxon>
        <taxon>Actinomycetota</taxon>
        <taxon>Actinomycetes</taxon>
        <taxon>Propionibacteriales</taxon>
        <taxon>Nocardioidaceae</taxon>
        <taxon>Nocardioides</taxon>
    </lineage>
</organism>
<accession>A0ABW0BQI6</accession>
<comment type="catalytic activity">
    <reaction evidence="7">
        <text>ATP + H2O + polyamine-[polyamine-binding protein]Side 1 = ADP + phosphate + polyamineSide 2 + [polyamine-binding protein]Side 1.</text>
        <dbReference type="EC" id="7.6.2.11"/>
    </reaction>
</comment>
<dbReference type="SUPFAM" id="SSF50331">
    <property type="entry name" value="MOP-like"/>
    <property type="match status" value="1"/>
</dbReference>
<dbReference type="EMBL" id="JBHSKD010000027">
    <property type="protein sequence ID" value="MFC5179413.1"/>
    <property type="molecule type" value="Genomic_DNA"/>
</dbReference>
<dbReference type="InterPro" id="IPR013611">
    <property type="entry name" value="Transp-assoc_OB_typ2"/>
</dbReference>
<evidence type="ECO:0000256" key="4">
    <source>
        <dbReference type="ARBA" id="ARBA00022840"/>
    </source>
</evidence>
<keyword evidence="3 7" id="KW-0547">Nucleotide-binding</keyword>
<dbReference type="Gene3D" id="3.40.50.300">
    <property type="entry name" value="P-loop containing nucleotide triphosphate hydrolases"/>
    <property type="match status" value="1"/>
</dbReference>
<proteinExistence type="inferred from homology"/>
<comment type="caution">
    <text evidence="10">The sequence shown here is derived from an EMBL/GenBank/DDBJ whole genome shotgun (WGS) entry which is preliminary data.</text>
</comment>
<evidence type="ECO:0000256" key="5">
    <source>
        <dbReference type="ARBA" id="ARBA00022967"/>
    </source>
</evidence>
<gene>
    <name evidence="7" type="primary">potA</name>
    <name evidence="10" type="ORF">ACFPGP_22240</name>
</gene>
<feature type="region of interest" description="Disordered" evidence="8">
    <location>
        <begin position="358"/>
        <end position="377"/>
    </location>
</feature>
<comment type="function">
    <text evidence="7">Part of the ABC transporter complex PotABCD involved in spermidine/putrescine import. Responsible for energy coupling to the transport system.</text>
</comment>
<evidence type="ECO:0000256" key="6">
    <source>
        <dbReference type="ARBA" id="ARBA00023136"/>
    </source>
</evidence>
<evidence type="ECO:0000256" key="8">
    <source>
        <dbReference type="SAM" id="MobiDB-lite"/>
    </source>
</evidence>
<dbReference type="InterPro" id="IPR003593">
    <property type="entry name" value="AAA+_ATPase"/>
</dbReference>
<keyword evidence="4 7" id="KW-0067">ATP-binding</keyword>
<dbReference type="PROSITE" id="PS50893">
    <property type="entry name" value="ABC_TRANSPORTER_2"/>
    <property type="match status" value="1"/>
</dbReference>
<keyword evidence="1 7" id="KW-0813">Transport</keyword>
<evidence type="ECO:0000313" key="11">
    <source>
        <dbReference type="Proteomes" id="UP001596087"/>
    </source>
</evidence>
<keyword evidence="2 7" id="KW-1003">Cell membrane</keyword>
<dbReference type="SUPFAM" id="SSF52540">
    <property type="entry name" value="P-loop containing nucleoside triphosphate hydrolases"/>
    <property type="match status" value="1"/>
</dbReference>
<evidence type="ECO:0000313" key="10">
    <source>
        <dbReference type="EMBL" id="MFC5179413.1"/>
    </source>
</evidence>
<comment type="similarity">
    <text evidence="7">Belongs to the ABC transporter superfamily. Spermidine/putrescine importer (TC 3.A.1.11.1) family.</text>
</comment>
<comment type="subunit">
    <text evidence="7">The complex is composed of two ATP-binding proteins (PotA), two transmembrane proteins (PotB and PotC) and a solute-binding protein (PotD).</text>
</comment>
<reference evidence="11" key="1">
    <citation type="journal article" date="2019" name="Int. J. Syst. Evol. Microbiol.">
        <title>The Global Catalogue of Microorganisms (GCM) 10K type strain sequencing project: providing services to taxonomists for standard genome sequencing and annotation.</title>
        <authorList>
            <consortium name="The Broad Institute Genomics Platform"/>
            <consortium name="The Broad Institute Genome Sequencing Center for Infectious Disease"/>
            <person name="Wu L."/>
            <person name="Ma J."/>
        </authorList>
    </citation>
    <scope>NUCLEOTIDE SEQUENCE [LARGE SCALE GENOMIC DNA]</scope>
    <source>
        <strain evidence="11">DFY41</strain>
    </source>
</reference>
<evidence type="ECO:0000256" key="7">
    <source>
        <dbReference type="RuleBase" id="RU364083"/>
    </source>
</evidence>
<dbReference type="Pfam" id="PF08402">
    <property type="entry name" value="TOBE_2"/>
    <property type="match status" value="1"/>
</dbReference>
<dbReference type="InterPro" id="IPR050093">
    <property type="entry name" value="ABC_SmlMolc_Importer"/>
</dbReference>
<evidence type="ECO:0000256" key="1">
    <source>
        <dbReference type="ARBA" id="ARBA00022448"/>
    </source>
</evidence>
<keyword evidence="6 7" id="KW-0472">Membrane</keyword>
<keyword evidence="5 7" id="KW-1278">Translocase</keyword>
<dbReference type="GO" id="GO:0005524">
    <property type="term" value="F:ATP binding"/>
    <property type="evidence" value="ECO:0007669"/>
    <property type="project" value="UniProtKB-KW"/>
</dbReference>
<evidence type="ECO:0000256" key="3">
    <source>
        <dbReference type="ARBA" id="ARBA00022741"/>
    </source>
</evidence>
<name>A0ABW0BQI6_9ACTN</name>
<dbReference type="InterPro" id="IPR008995">
    <property type="entry name" value="Mo/tungstate-bd_C_term_dom"/>
</dbReference>
<dbReference type="PANTHER" id="PTHR42781:SF4">
    <property type="entry name" value="SPERMIDINE_PUTRESCINE IMPORT ATP-BINDING PROTEIN POTA"/>
    <property type="match status" value="1"/>
</dbReference>
<dbReference type="InterPro" id="IPR005893">
    <property type="entry name" value="PotA-like"/>
</dbReference>
<dbReference type="Proteomes" id="UP001596087">
    <property type="component" value="Unassembled WGS sequence"/>
</dbReference>
<dbReference type="Gene3D" id="2.40.50.100">
    <property type="match status" value="1"/>
</dbReference>
<feature type="domain" description="ABC transporter" evidence="9">
    <location>
        <begin position="12"/>
        <end position="242"/>
    </location>
</feature>
<dbReference type="InterPro" id="IPR017871">
    <property type="entry name" value="ABC_transporter-like_CS"/>
</dbReference>
<evidence type="ECO:0000259" key="9">
    <source>
        <dbReference type="PROSITE" id="PS50893"/>
    </source>
</evidence>
<dbReference type="SMART" id="SM00382">
    <property type="entry name" value="AAA"/>
    <property type="match status" value="1"/>
</dbReference>
<evidence type="ECO:0000256" key="2">
    <source>
        <dbReference type="ARBA" id="ARBA00022475"/>
    </source>
</evidence>
<dbReference type="InterPro" id="IPR003439">
    <property type="entry name" value="ABC_transporter-like_ATP-bd"/>
</dbReference>
<protein>
    <recommendedName>
        <fullName evidence="7">Spermidine/putrescine import ATP-binding protein PotA</fullName>
        <ecNumber evidence="7">7.6.2.11</ecNumber>
    </recommendedName>
</protein>